<protein>
    <submittedName>
        <fullName evidence="6">Beta-N-acetylhexosaminidase</fullName>
    </submittedName>
</protein>
<keyword evidence="7" id="KW-1185">Reference proteome</keyword>
<reference evidence="6" key="1">
    <citation type="submission" date="2022-10" db="EMBL/GenBank/DDBJ databases">
        <title>The complete genomes of actinobacterial strains from the NBC collection.</title>
        <authorList>
            <person name="Joergensen T.S."/>
            <person name="Alvarez Arevalo M."/>
            <person name="Sterndorff E.B."/>
            <person name="Faurdal D."/>
            <person name="Vuksanovic O."/>
            <person name="Mourched A.-S."/>
            <person name="Charusanti P."/>
            <person name="Shaw S."/>
            <person name="Blin K."/>
            <person name="Weber T."/>
        </authorList>
    </citation>
    <scope>NUCLEOTIDE SEQUENCE</scope>
    <source>
        <strain evidence="6">NBC_00222</strain>
    </source>
</reference>
<keyword evidence="2" id="KW-0378">Hydrolase</keyword>
<dbReference type="InterPro" id="IPR001764">
    <property type="entry name" value="Glyco_hydro_3_N"/>
</dbReference>
<feature type="compositionally biased region" description="Low complexity" evidence="4">
    <location>
        <begin position="102"/>
        <end position="116"/>
    </location>
</feature>
<name>A0ABZ1TWB5_9ACTN</name>
<dbReference type="RefSeq" id="WP_328953190.1">
    <property type="nucleotide sequence ID" value="NZ_CP108110.1"/>
</dbReference>
<dbReference type="PANTHER" id="PTHR30480">
    <property type="entry name" value="BETA-HEXOSAMINIDASE-RELATED"/>
    <property type="match status" value="1"/>
</dbReference>
<gene>
    <name evidence="6" type="ORF">OHA16_03485</name>
</gene>
<organism evidence="6 7">
    <name type="scientific">Kitasatospora purpeofusca</name>
    <dbReference type="NCBI Taxonomy" id="67352"/>
    <lineage>
        <taxon>Bacteria</taxon>
        <taxon>Bacillati</taxon>
        <taxon>Actinomycetota</taxon>
        <taxon>Actinomycetes</taxon>
        <taxon>Kitasatosporales</taxon>
        <taxon>Streptomycetaceae</taxon>
        <taxon>Kitasatospora</taxon>
    </lineage>
</organism>
<dbReference type="InterPro" id="IPR036962">
    <property type="entry name" value="Glyco_hydro_3_N_sf"/>
</dbReference>
<feature type="region of interest" description="Disordered" evidence="4">
    <location>
        <begin position="97"/>
        <end position="116"/>
    </location>
</feature>
<dbReference type="EMBL" id="CP108110">
    <property type="protein sequence ID" value="WUQ82124.1"/>
    <property type="molecule type" value="Genomic_DNA"/>
</dbReference>
<evidence type="ECO:0000259" key="5">
    <source>
        <dbReference type="Pfam" id="PF00933"/>
    </source>
</evidence>
<evidence type="ECO:0000313" key="7">
    <source>
        <dbReference type="Proteomes" id="UP001432222"/>
    </source>
</evidence>
<accession>A0ABZ1TWB5</accession>
<sequence>MPTTVPTTASLRLAGRRIVYSYPGDTPPPELLDTIRAGRAAGVILFKENAPSPEQLRLAVELLKAAAQESPSGAPLLLMTDQEGGKVRRLPGAPVHSARQTGAAADPAGDAARSGAGAAGTLADAGLNVNLAPVLDVFDAPDNFIDHFERSYGGKPEVVAELGTAFLAAQQQLGVAATAKHFPGLGAAAREENTDERPVGLPVPLAELRARGEEPYRAAIAGGVRLVMASWAVYPALDADRPAGLSSAVVQGELRRRLGFRGVTVTDALEAGALAAFGDTGDRAVAAARAGMDLLLCSARDIQQGDAAAEALAVALDGGRLDAGEFSSAVGRVDTLRTSLGRP</sequence>
<evidence type="ECO:0000256" key="4">
    <source>
        <dbReference type="SAM" id="MobiDB-lite"/>
    </source>
</evidence>
<dbReference type="InterPro" id="IPR050226">
    <property type="entry name" value="NagZ_Beta-hexosaminidase"/>
</dbReference>
<evidence type="ECO:0000256" key="2">
    <source>
        <dbReference type="ARBA" id="ARBA00022801"/>
    </source>
</evidence>
<dbReference type="Proteomes" id="UP001432222">
    <property type="component" value="Chromosome"/>
</dbReference>
<feature type="domain" description="Glycoside hydrolase family 3 N-terminal" evidence="5">
    <location>
        <begin position="34"/>
        <end position="335"/>
    </location>
</feature>
<evidence type="ECO:0000313" key="6">
    <source>
        <dbReference type="EMBL" id="WUQ82124.1"/>
    </source>
</evidence>
<dbReference type="Gene3D" id="3.20.20.300">
    <property type="entry name" value="Glycoside hydrolase, family 3, N-terminal domain"/>
    <property type="match status" value="1"/>
</dbReference>
<dbReference type="InterPro" id="IPR017853">
    <property type="entry name" value="GH"/>
</dbReference>
<keyword evidence="3" id="KW-0326">Glycosidase</keyword>
<proteinExistence type="inferred from homology"/>
<dbReference type="Pfam" id="PF00933">
    <property type="entry name" value="Glyco_hydro_3"/>
    <property type="match status" value="1"/>
</dbReference>
<comment type="similarity">
    <text evidence="1">Belongs to the glycosyl hydrolase 3 family.</text>
</comment>
<evidence type="ECO:0000256" key="1">
    <source>
        <dbReference type="ARBA" id="ARBA00005336"/>
    </source>
</evidence>
<dbReference type="SUPFAM" id="SSF51445">
    <property type="entry name" value="(Trans)glycosidases"/>
    <property type="match status" value="1"/>
</dbReference>
<dbReference type="PANTHER" id="PTHR30480:SF14">
    <property type="entry name" value="HYDROLASE, PUTATIVE (AFU_ORTHOLOGUE AFUA_4G13770)-RELATED"/>
    <property type="match status" value="1"/>
</dbReference>
<evidence type="ECO:0000256" key="3">
    <source>
        <dbReference type="ARBA" id="ARBA00023295"/>
    </source>
</evidence>